<dbReference type="SUPFAM" id="SSF52540">
    <property type="entry name" value="P-loop containing nucleoside triphosphate hydrolases"/>
    <property type="match status" value="1"/>
</dbReference>
<name>A0A7J6KK66_PERCH</name>
<dbReference type="GO" id="GO:0005524">
    <property type="term" value="F:ATP binding"/>
    <property type="evidence" value="ECO:0007669"/>
    <property type="project" value="UniProtKB-KW"/>
</dbReference>
<evidence type="ECO:0000256" key="2">
    <source>
        <dbReference type="ARBA" id="ARBA00022801"/>
    </source>
</evidence>
<dbReference type="GO" id="GO:0003676">
    <property type="term" value="F:nucleic acid binding"/>
    <property type="evidence" value="ECO:0007669"/>
    <property type="project" value="InterPro"/>
</dbReference>
<keyword evidence="2" id="KW-0378">Hydrolase</keyword>
<dbReference type="Proteomes" id="UP000591131">
    <property type="component" value="Unassembled WGS sequence"/>
</dbReference>
<evidence type="ECO:0000259" key="5">
    <source>
        <dbReference type="PROSITE" id="PS51192"/>
    </source>
</evidence>
<feature type="non-terminal residue" evidence="6">
    <location>
        <position position="147"/>
    </location>
</feature>
<sequence>MDISSFGMADSLVSVYRTRGVNQLYQWQSECLSLPGVLDGNRNLIYCAPTSGGKTLVSEIVMLRRLAGDGRRALFVLPYISVVSEKEAYFQSLCRPAQYKVQAFYGGSSGNFLAMERYDIAVCTIEKANSLINALLEQPGVDPGSEL</sequence>
<dbReference type="InterPro" id="IPR014001">
    <property type="entry name" value="Helicase_ATP-bd"/>
</dbReference>
<keyword evidence="4" id="KW-0067">ATP-binding</keyword>
<proteinExistence type="predicted"/>
<evidence type="ECO:0000256" key="3">
    <source>
        <dbReference type="ARBA" id="ARBA00022806"/>
    </source>
</evidence>
<dbReference type="Gene3D" id="3.40.50.300">
    <property type="entry name" value="P-loop containing nucleotide triphosphate hydrolases"/>
    <property type="match status" value="1"/>
</dbReference>
<evidence type="ECO:0000256" key="1">
    <source>
        <dbReference type="ARBA" id="ARBA00022741"/>
    </source>
</evidence>
<protein>
    <recommendedName>
        <fullName evidence="5">Helicase ATP-binding domain-containing protein</fullName>
    </recommendedName>
</protein>
<dbReference type="PANTHER" id="PTHR47961:SF6">
    <property type="entry name" value="DNA-DIRECTED DNA POLYMERASE"/>
    <property type="match status" value="1"/>
</dbReference>
<dbReference type="EMBL" id="JAAPAO010002460">
    <property type="protein sequence ID" value="KAF4647665.1"/>
    <property type="molecule type" value="Genomic_DNA"/>
</dbReference>
<evidence type="ECO:0000313" key="6">
    <source>
        <dbReference type="EMBL" id="KAF4647665.1"/>
    </source>
</evidence>
<reference evidence="6 7" key="1">
    <citation type="submission" date="2020-04" db="EMBL/GenBank/DDBJ databases">
        <title>Perkinsus chesapeaki whole genome sequence.</title>
        <authorList>
            <person name="Bogema D.R."/>
        </authorList>
    </citation>
    <scope>NUCLEOTIDE SEQUENCE [LARGE SCALE GENOMIC DNA]</scope>
    <source>
        <strain evidence="6">ATCC PRA-425</strain>
    </source>
</reference>
<keyword evidence="7" id="KW-1185">Reference proteome</keyword>
<dbReference type="OrthoDB" id="2320933at2759"/>
<evidence type="ECO:0000256" key="4">
    <source>
        <dbReference type="ARBA" id="ARBA00022840"/>
    </source>
</evidence>
<organism evidence="6 7">
    <name type="scientific">Perkinsus chesapeaki</name>
    <name type="common">Clam parasite</name>
    <name type="synonym">Perkinsus andrewsi</name>
    <dbReference type="NCBI Taxonomy" id="330153"/>
    <lineage>
        <taxon>Eukaryota</taxon>
        <taxon>Sar</taxon>
        <taxon>Alveolata</taxon>
        <taxon>Perkinsozoa</taxon>
        <taxon>Perkinsea</taxon>
        <taxon>Perkinsida</taxon>
        <taxon>Perkinsidae</taxon>
        <taxon>Perkinsus</taxon>
    </lineage>
</organism>
<feature type="domain" description="Helicase ATP-binding" evidence="5">
    <location>
        <begin position="35"/>
        <end position="147"/>
    </location>
</feature>
<dbReference type="AlphaFoldDB" id="A0A7J6KK66"/>
<comment type="caution">
    <text evidence="6">The sequence shown here is derived from an EMBL/GenBank/DDBJ whole genome shotgun (WGS) entry which is preliminary data.</text>
</comment>
<keyword evidence="3" id="KW-0347">Helicase</keyword>
<dbReference type="PANTHER" id="PTHR47961">
    <property type="entry name" value="DNA POLYMERASE THETA, PUTATIVE (AFU_ORTHOLOGUE AFUA_1G05260)-RELATED"/>
    <property type="match status" value="1"/>
</dbReference>
<dbReference type="GO" id="GO:0004386">
    <property type="term" value="F:helicase activity"/>
    <property type="evidence" value="ECO:0007669"/>
    <property type="project" value="UniProtKB-KW"/>
</dbReference>
<dbReference type="PROSITE" id="PS51192">
    <property type="entry name" value="HELICASE_ATP_BIND_1"/>
    <property type="match status" value="1"/>
</dbReference>
<keyword evidence="1" id="KW-0547">Nucleotide-binding</keyword>
<gene>
    <name evidence="6" type="ORF">FOL47_004324</name>
</gene>
<dbReference type="InterPro" id="IPR050474">
    <property type="entry name" value="Hel308_SKI2-like"/>
</dbReference>
<dbReference type="GO" id="GO:0016787">
    <property type="term" value="F:hydrolase activity"/>
    <property type="evidence" value="ECO:0007669"/>
    <property type="project" value="UniProtKB-KW"/>
</dbReference>
<dbReference type="InterPro" id="IPR011545">
    <property type="entry name" value="DEAD/DEAH_box_helicase_dom"/>
</dbReference>
<evidence type="ECO:0000313" key="7">
    <source>
        <dbReference type="Proteomes" id="UP000591131"/>
    </source>
</evidence>
<dbReference type="Pfam" id="PF00270">
    <property type="entry name" value="DEAD"/>
    <property type="match status" value="1"/>
</dbReference>
<accession>A0A7J6KK66</accession>
<dbReference type="InterPro" id="IPR027417">
    <property type="entry name" value="P-loop_NTPase"/>
</dbReference>